<dbReference type="CDD" id="cd10911">
    <property type="entry name" value="PIN_LabA"/>
    <property type="match status" value="1"/>
</dbReference>
<dbReference type="Pfam" id="PF01936">
    <property type="entry name" value="NYN"/>
    <property type="match status" value="1"/>
</dbReference>
<dbReference type="InterPro" id="IPR012340">
    <property type="entry name" value="NA-bd_OB-fold"/>
</dbReference>
<organism evidence="2 3">
    <name type="scientific">Marichromatium gracile</name>
    <name type="common">Chromatium gracile</name>
    <dbReference type="NCBI Taxonomy" id="1048"/>
    <lineage>
        <taxon>Bacteria</taxon>
        <taxon>Pseudomonadati</taxon>
        <taxon>Pseudomonadota</taxon>
        <taxon>Gammaproteobacteria</taxon>
        <taxon>Chromatiales</taxon>
        <taxon>Chromatiaceae</taxon>
        <taxon>Marichromatium</taxon>
    </lineage>
</organism>
<evidence type="ECO:0000313" key="3">
    <source>
        <dbReference type="Proteomes" id="UP000075766"/>
    </source>
</evidence>
<dbReference type="PANTHER" id="PTHR35458:SF8">
    <property type="entry name" value="SLR0650 PROTEIN"/>
    <property type="match status" value="1"/>
</dbReference>
<name>A0ABR5VES8_MARGR</name>
<dbReference type="InterPro" id="IPR047140">
    <property type="entry name" value="LabA"/>
</dbReference>
<dbReference type="Proteomes" id="UP000075766">
    <property type="component" value="Unassembled WGS sequence"/>
</dbReference>
<feature type="domain" description="NYN" evidence="1">
    <location>
        <begin position="6"/>
        <end position="164"/>
    </location>
</feature>
<sequence length="284" mass="33096">MSPQPRVGVFIDAENIRYNGGYQMRYDVLRRFAAREGGSLQRLNTYIAYDVERADKDGDEDYKRKCHEYHQLIREFGYKVNLKHVRHYRDEDGNITKSKADADLDLAVDAMLQAERLDHILLVTGDGDFLPLVRALQNQGCRVELIGFKHISEELQQQVDAFYSGFTIPDLLPIYYEKDNQWGEVGSCVRGVCVNWLKDKGYGFMRVLNRISADLWITDTRNPQSPYISVFFHKSEVDHGIEDRHLMSRDFVFEFYLQPSEQKDGLIATNIRDAYKVNQDHKNK</sequence>
<evidence type="ECO:0000259" key="1">
    <source>
        <dbReference type="Pfam" id="PF01936"/>
    </source>
</evidence>
<accession>A0ABR5VES8</accession>
<dbReference type="Gene3D" id="3.40.50.1010">
    <property type="entry name" value="5'-nuclease"/>
    <property type="match status" value="1"/>
</dbReference>
<comment type="caution">
    <text evidence="2">The sequence shown here is derived from an EMBL/GenBank/DDBJ whole genome shotgun (WGS) entry which is preliminary data.</text>
</comment>
<dbReference type="PANTHER" id="PTHR35458">
    <property type="entry name" value="SLR0755 PROTEIN"/>
    <property type="match status" value="1"/>
</dbReference>
<keyword evidence="3" id="KW-1185">Reference proteome</keyword>
<reference evidence="2 3" key="1">
    <citation type="submission" date="2016-02" db="EMBL/GenBank/DDBJ databases">
        <title>Genome sequence of Marichromatium gracile YL-28, a purple sulfur bacterium.</title>
        <authorList>
            <person name="Zhao C."/>
            <person name="Hong X."/>
            <person name="Chen S."/>
            <person name="Yang S."/>
        </authorList>
    </citation>
    <scope>NUCLEOTIDE SEQUENCE [LARGE SCALE GENOMIC DNA]</scope>
    <source>
        <strain evidence="2 3">YL28</strain>
    </source>
</reference>
<gene>
    <name evidence="2" type="ORF">AY586_04185</name>
</gene>
<dbReference type="Gene3D" id="2.40.50.140">
    <property type="entry name" value="Nucleic acid-binding proteins"/>
    <property type="match status" value="1"/>
</dbReference>
<evidence type="ECO:0000313" key="2">
    <source>
        <dbReference type="EMBL" id="KXX63567.1"/>
    </source>
</evidence>
<dbReference type="EMBL" id="LSYU01000088">
    <property type="protein sequence ID" value="KXX63567.1"/>
    <property type="molecule type" value="Genomic_DNA"/>
</dbReference>
<protein>
    <submittedName>
        <fullName evidence="2">NYN domain-containing protein</fullName>
    </submittedName>
</protein>
<dbReference type="InterPro" id="IPR021139">
    <property type="entry name" value="NYN"/>
</dbReference>
<dbReference type="RefSeq" id="WP_062277114.1">
    <property type="nucleotide sequence ID" value="NZ_LSYU01000088.1"/>
</dbReference>
<proteinExistence type="predicted"/>